<evidence type="ECO:0000256" key="2">
    <source>
        <dbReference type="ARBA" id="ARBA00023125"/>
    </source>
</evidence>
<dbReference type="Gene3D" id="1.10.10.10">
    <property type="entry name" value="Winged helix-like DNA-binding domain superfamily/Winged helix DNA-binding domain"/>
    <property type="match status" value="1"/>
</dbReference>
<dbReference type="InterPro" id="IPR000524">
    <property type="entry name" value="Tscrpt_reg_HTH_GntR"/>
</dbReference>
<dbReference type="Gene3D" id="3.40.1410.10">
    <property type="entry name" value="Chorismate lyase-like"/>
    <property type="match status" value="1"/>
</dbReference>
<organism evidence="5 6">
    <name type="scientific">Acidiferrobacter thiooxydans</name>
    <dbReference type="NCBI Taxonomy" id="163359"/>
    <lineage>
        <taxon>Bacteria</taxon>
        <taxon>Pseudomonadati</taxon>
        <taxon>Pseudomonadota</taxon>
        <taxon>Gammaproteobacteria</taxon>
        <taxon>Acidiferrobacterales</taxon>
        <taxon>Acidiferrobacteraceae</taxon>
        <taxon>Acidiferrobacter</taxon>
    </lineage>
</organism>
<comment type="caution">
    <text evidence="5">The sequence shown here is derived from an EMBL/GenBank/DDBJ whole genome shotgun (WGS) entry which is preliminary data.</text>
</comment>
<dbReference type="InterPro" id="IPR028978">
    <property type="entry name" value="Chorismate_lyase_/UTRA_dom_sf"/>
</dbReference>
<dbReference type="PROSITE" id="PS50949">
    <property type="entry name" value="HTH_GNTR"/>
    <property type="match status" value="1"/>
</dbReference>
<evidence type="ECO:0000256" key="1">
    <source>
        <dbReference type="ARBA" id="ARBA00023015"/>
    </source>
</evidence>
<protein>
    <submittedName>
        <fullName evidence="5">GntR family transcriptional regulator</fullName>
    </submittedName>
</protein>
<dbReference type="PRINTS" id="PR00035">
    <property type="entry name" value="HTHGNTR"/>
</dbReference>
<dbReference type="GO" id="GO:0003677">
    <property type="term" value="F:DNA binding"/>
    <property type="evidence" value="ECO:0007669"/>
    <property type="project" value="UniProtKB-KW"/>
</dbReference>
<accession>A0A368HF65</accession>
<keyword evidence="6" id="KW-1185">Reference proteome</keyword>
<dbReference type="InterPro" id="IPR036388">
    <property type="entry name" value="WH-like_DNA-bd_sf"/>
</dbReference>
<dbReference type="EMBL" id="PSYR01000002">
    <property type="protein sequence ID" value="RCN57086.1"/>
    <property type="molecule type" value="Genomic_DNA"/>
</dbReference>
<name>A0A368HF65_9GAMM</name>
<proteinExistence type="predicted"/>
<dbReference type="SUPFAM" id="SSF46785">
    <property type="entry name" value="Winged helix' DNA-binding domain"/>
    <property type="match status" value="1"/>
</dbReference>
<gene>
    <name evidence="5" type="ORF">C4900_15355</name>
</gene>
<reference evidence="5 6" key="1">
    <citation type="submission" date="2018-02" db="EMBL/GenBank/DDBJ databases">
        <title>Insights into the biology of acidophilic members of the Acidiferrobacteraceae family derived from comparative genomic analyses.</title>
        <authorList>
            <person name="Issotta F."/>
            <person name="Thyssen C."/>
            <person name="Mena C."/>
            <person name="Moya A."/>
            <person name="Bellenberg S."/>
            <person name="Sproer C."/>
            <person name="Covarrubias P.C."/>
            <person name="Sand W."/>
            <person name="Quatrini R."/>
            <person name="Vera M."/>
        </authorList>
    </citation>
    <scope>NUCLEOTIDE SEQUENCE [LARGE SCALE GENOMIC DNA]</scope>
    <source>
        <strain evidence="6">m-1</strain>
    </source>
</reference>
<dbReference type="CDD" id="cd07377">
    <property type="entry name" value="WHTH_GntR"/>
    <property type="match status" value="1"/>
</dbReference>
<dbReference type="InterPro" id="IPR011663">
    <property type="entry name" value="UTRA"/>
</dbReference>
<sequence>MSLMKPIPSNVTTIRPLYIQLKERIRSDILDGTYTTHAQMPSESDMVRMFNVSRTTVRQALRDLQTEGLIYKIPGKGSFVTRPKAVQELVSLQGFGEAMIAKGYETFSTVIATKDGIHNKVAAQKLKIDMASIMEIRRVRYLNREPISLDVTYVPSSIGRALLMEDLSSTDIFFLLENKLGTPLGKAELAIESVLSDEAVSRLLKVEEGSPILKLERLTYTENDRPIDYEHLYCRGDALKYMITLERRGRRG</sequence>
<dbReference type="InterPro" id="IPR036390">
    <property type="entry name" value="WH_DNA-bd_sf"/>
</dbReference>
<dbReference type="GO" id="GO:0003700">
    <property type="term" value="F:DNA-binding transcription factor activity"/>
    <property type="evidence" value="ECO:0007669"/>
    <property type="project" value="InterPro"/>
</dbReference>
<dbReference type="Proteomes" id="UP000253250">
    <property type="component" value="Unassembled WGS sequence"/>
</dbReference>
<dbReference type="PANTHER" id="PTHR44846">
    <property type="entry name" value="MANNOSYL-D-GLYCERATE TRANSPORT/METABOLISM SYSTEM REPRESSOR MNGR-RELATED"/>
    <property type="match status" value="1"/>
</dbReference>
<dbReference type="Pfam" id="PF00392">
    <property type="entry name" value="GntR"/>
    <property type="match status" value="1"/>
</dbReference>
<evidence type="ECO:0000313" key="6">
    <source>
        <dbReference type="Proteomes" id="UP000253250"/>
    </source>
</evidence>
<dbReference type="SMART" id="SM00866">
    <property type="entry name" value="UTRA"/>
    <property type="match status" value="1"/>
</dbReference>
<dbReference type="Pfam" id="PF07702">
    <property type="entry name" value="UTRA"/>
    <property type="match status" value="1"/>
</dbReference>
<dbReference type="RefSeq" id="WP_083995684.1">
    <property type="nucleotide sequence ID" value="NZ_CP080624.1"/>
</dbReference>
<dbReference type="AlphaFoldDB" id="A0A368HF65"/>
<keyword evidence="3" id="KW-0804">Transcription</keyword>
<dbReference type="PANTHER" id="PTHR44846:SF1">
    <property type="entry name" value="MANNOSYL-D-GLYCERATE TRANSPORT_METABOLISM SYSTEM REPRESSOR MNGR-RELATED"/>
    <property type="match status" value="1"/>
</dbReference>
<feature type="domain" description="HTH gntR-type" evidence="4">
    <location>
        <begin position="15"/>
        <end position="83"/>
    </location>
</feature>
<evidence type="ECO:0000256" key="3">
    <source>
        <dbReference type="ARBA" id="ARBA00023163"/>
    </source>
</evidence>
<dbReference type="OrthoDB" id="6626198at2"/>
<dbReference type="InterPro" id="IPR050679">
    <property type="entry name" value="Bact_HTH_transcr_reg"/>
</dbReference>
<dbReference type="GO" id="GO:0045892">
    <property type="term" value="P:negative regulation of DNA-templated transcription"/>
    <property type="evidence" value="ECO:0007669"/>
    <property type="project" value="TreeGrafter"/>
</dbReference>
<keyword evidence="2" id="KW-0238">DNA-binding</keyword>
<evidence type="ECO:0000313" key="5">
    <source>
        <dbReference type="EMBL" id="RCN57086.1"/>
    </source>
</evidence>
<dbReference type="FunFam" id="1.10.10.10:FF:000079">
    <property type="entry name" value="GntR family transcriptional regulator"/>
    <property type="match status" value="1"/>
</dbReference>
<dbReference type="SUPFAM" id="SSF64288">
    <property type="entry name" value="Chorismate lyase-like"/>
    <property type="match status" value="1"/>
</dbReference>
<dbReference type="SMART" id="SM00345">
    <property type="entry name" value="HTH_GNTR"/>
    <property type="match status" value="1"/>
</dbReference>
<keyword evidence="1" id="KW-0805">Transcription regulation</keyword>
<evidence type="ECO:0000259" key="4">
    <source>
        <dbReference type="PROSITE" id="PS50949"/>
    </source>
</evidence>